<dbReference type="OrthoDB" id="1925334at2759"/>
<comment type="cofactor">
    <cofactor evidence="1">
        <name>FMN</name>
        <dbReference type="ChEBI" id="CHEBI:58210"/>
    </cofactor>
</comment>
<dbReference type="InterPro" id="IPR013785">
    <property type="entry name" value="Aldolase_TIM"/>
</dbReference>
<evidence type="ECO:0000259" key="2">
    <source>
        <dbReference type="Pfam" id="PF01070"/>
    </source>
</evidence>
<evidence type="ECO:0000313" key="3">
    <source>
        <dbReference type="EMBL" id="KAG6382035.1"/>
    </source>
</evidence>
<dbReference type="Proteomes" id="UP000683000">
    <property type="component" value="Unassembled WGS sequence"/>
</dbReference>
<dbReference type="EMBL" id="JAGFBS010000001">
    <property type="protein sequence ID" value="KAG6382035.1"/>
    <property type="molecule type" value="Genomic_DNA"/>
</dbReference>
<dbReference type="GO" id="GO:0016491">
    <property type="term" value="F:oxidoreductase activity"/>
    <property type="evidence" value="ECO:0007669"/>
    <property type="project" value="InterPro"/>
</dbReference>
<name>A0A8I2Z1F8_9AGAM</name>
<organism evidence="3 4">
    <name type="scientific">Boletus reticuloceps</name>
    <dbReference type="NCBI Taxonomy" id="495285"/>
    <lineage>
        <taxon>Eukaryota</taxon>
        <taxon>Fungi</taxon>
        <taxon>Dikarya</taxon>
        <taxon>Basidiomycota</taxon>
        <taxon>Agaricomycotina</taxon>
        <taxon>Agaricomycetes</taxon>
        <taxon>Agaricomycetidae</taxon>
        <taxon>Boletales</taxon>
        <taxon>Boletineae</taxon>
        <taxon>Boletaceae</taxon>
        <taxon>Boletoideae</taxon>
        <taxon>Boletus</taxon>
    </lineage>
</organism>
<feature type="domain" description="FMN-dependent dehydrogenase" evidence="2">
    <location>
        <begin position="4"/>
        <end position="74"/>
    </location>
</feature>
<dbReference type="Pfam" id="PF01070">
    <property type="entry name" value="FMN_dh"/>
    <property type="match status" value="1"/>
</dbReference>
<protein>
    <recommendedName>
        <fullName evidence="2">FMN-dependent dehydrogenase domain-containing protein</fullName>
    </recommendedName>
</protein>
<dbReference type="Gene3D" id="3.20.20.70">
    <property type="entry name" value="Aldolase class I"/>
    <property type="match status" value="1"/>
</dbReference>
<keyword evidence="4" id="KW-1185">Reference proteome</keyword>
<dbReference type="InterPro" id="IPR000262">
    <property type="entry name" value="FMN-dep_DH"/>
</dbReference>
<evidence type="ECO:0000313" key="4">
    <source>
        <dbReference type="Proteomes" id="UP000683000"/>
    </source>
</evidence>
<dbReference type="AlphaFoldDB" id="A0A8I2Z1F8"/>
<dbReference type="SUPFAM" id="SSF51412">
    <property type="entry name" value="Inosine monophosphate dehydrogenase (IMPDH)"/>
    <property type="match status" value="1"/>
</dbReference>
<sequence>MLPKVSIVLKGVATPEDALMRYDYGLAGIVLLNHSGWRLVTARPGIKNLVEIVEALKIWGSRPNPKLEVFADDGPSAVHRTSSRQLPLVQKPSEPRCAFGEPGVGKAHRYILNHCIRHRMGFNIPYISYFQLQVGILGLTGSSTK</sequence>
<comment type="caution">
    <text evidence="3">The sequence shown here is derived from an EMBL/GenBank/DDBJ whole genome shotgun (WGS) entry which is preliminary data.</text>
</comment>
<reference evidence="3" key="1">
    <citation type="submission" date="2021-03" db="EMBL/GenBank/DDBJ databases">
        <title>Evolutionary innovations through gain and loss of genes in the ectomycorrhizal Boletales.</title>
        <authorList>
            <person name="Wu G."/>
            <person name="Miyauchi S."/>
            <person name="Morin E."/>
            <person name="Yang Z.-L."/>
            <person name="Xu J."/>
            <person name="Martin F.M."/>
        </authorList>
    </citation>
    <scope>NUCLEOTIDE SEQUENCE</scope>
    <source>
        <strain evidence="3">BR01</strain>
    </source>
</reference>
<evidence type="ECO:0000256" key="1">
    <source>
        <dbReference type="ARBA" id="ARBA00001917"/>
    </source>
</evidence>
<accession>A0A8I2Z1F8</accession>
<gene>
    <name evidence="3" type="ORF">JVT61DRAFT_669</name>
</gene>
<proteinExistence type="predicted"/>